<gene>
    <name evidence="2" type="ORF">ENN90_07870</name>
</gene>
<keyword evidence="1" id="KW-0472">Membrane</keyword>
<feature type="transmembrane region" description="Helical" evidence="1">
    <location>
        <begin position="145"/>
        <end position="168"/>
    </location>
</feature>
<feature type="non-terminal residue" evidence="2">
    <location>
        <position position="246"/>
    </location>
</feature>
<evidence type="ECO:0000256" key="1">
    <source>
        <dbReference type="SAM" id="Phobius"/>
    </source>
</evidence>
<dbReference type="Proteomes" id="UP000886047">
    <property type="component" value="Unassembled WGS sequence"/>
</dbReference>
<organism evidence="2">
    <name type="scientific">Mariniphaga anaerophila</name>
    <dbReference type="NCBI Taxonomy" id="1484053"/>
    <lineage>
        <taxon>Bacteria</taxon>
        <taxon>Pseudomonadati</taxon>
        <taxon>Bacteroidota</taxon>
        <taxon>Bacteroidia</taxon>
        <taxon>Marinilabiliales</taxon>
        <taxon>Prolixibacteraceae</taxon>
        <taxon>Mariniphaga</taxon>
    </lineage>
</organism>
<evidence type="ECO:0000313" key="2">
    <source>
        <dbReference type="EMBL" id="HDR51522.1"/>
    </source>
</evidence>
<reference evidence="2" key="1">
    <citation type="journal article" date="2020" name="mSystems">
        <title>Genome- and Community-Level Interaction Insights into Carbon Utilization and Element Cycling Functions of Hydrothermarchaeota in Hydrothermal Sediment.</title>
        <authorList>
            <person name="Zhou Z."/>
            <person name="Liu Y."/>
            <person name="Xu W."/>
            <person name="Pan J."/>
            <person name="Luo Z.H."/>
            <person name="Li M."/>
        </authorList>
    </citation>
    <scope>NUCLEOTIDE SEQUENCE [LARGE SCALE GENOMIC DNA]</scope>
    <source>
        <strain evidence="2">SpSt-1217</strain>
    </source>
</reference>
<feature type="transmembrane region" description="Helical" evidence="1">
    <location>
        <begin position="96"/>
        <end position="125"/>
    </location>
</feature>
<feature type="transmembrane region" description="Helical" evidence="1">
    <location>
        <begin position="180"/>
        <end position="200"/>
    </location>
</feature>
<proteinExistence type="predicted"/>
<accession>A0A831LHB0</accession>
<protein>
    <submittedName>
        <fullName evidence="2">Uncharacterized protein</fullName>
    </submittedName>
</protein>
<keyword evidence="1" id="KW-0812">Transmembrane</keyword>
<comment type="caution">
    <text evidence="2">The sequence shown here is derived from an EMBL/GenBank/DDBJ whole genome shotgun (WGS) entry which is preliminary data.</text>
</comment>
<name>A0A831LHB0_9BACT</name>
<sequence>MLLKTFKSNRTGNFLLFPLAALLLWLKSLISPQAYPFYPEESENLLFKPLHNLLAGLPLVQVILALVLFLLLAILMMQINNRYNFLRRRSMLPAPLFIVMVSGFTGLQTLHPVWFGALFVLFSILRLFSAFDNTRAYSAAFDTGFFLAIGSLFYFNLIVLFPAFFLGIGILTRETRWREFAVYLTGFLLPFIFAFSYLFLAGTTETFLNTMEMNIITINNHFTDNLPQKIYAGFLVFITFLGSADI</sequence>
<dbReference type="AlphaFoldDB" id="A0A831LHB0"/>
<feature type="transmembrane region" description="Helical" evidence="1">
    <location>
        <begin position="56"/>
        <end position="75"/>
    </location>
</feature>
<dbReference type="EMBL" id="DSDK01000431">
    <property type="protein sequence ID" value="HDR51522.1"/>
    <property type="molecule type" value="Genomic_DNA"/>
</dbReference>
<keyword evidence="1" id="KW-1133">Transmembrane helix</keyword>